<evidence type="ECO:0000313" key="1">
    <source>
        <dbReference type="EMBL" id="MDQ0213632.1"/>
    </source>
</evidence>
<protein>
    <submittedName>
        <fullName evidence="1">Uncharacterized protein</fullName>
    </submittedName>
</protein>
<evidence type="ECO:0000313" key="2">
    <source>
        <dbReference type="Proteomes" id="UP001237207"/>
    </source>
</evidence>
<dbReference type="Proteomes" id="UP001237207">
    <property type="component" value="Unassembled WGS sequence"/>
</dbReference>
<dbReference type="AlphaFoldDB" id="A0AAJ1WF80"/>
<comment type="caution">
    <text evidence="1">The sequence shown here is derived from an EMBL/GenBank/DDBJ whole genome shotgun (WGS) entry which is preliminary data.</text>
</comment>
<name>A0AAJ1WF80_9BACI</name>
<keyword evidence="2" id="KW-1185">Reference proteome</keyword>
<organism evidence="1 2">
    <name type="scientific">Oikeobacillus pervagus</name>
    <dbReference type="NCBI Taxonomy" id="1325931"/>
    <lineage>
        <taxon>Bacteria</taxon>
        <taxon>Bacillati</taxon>
        <taxon>Bacillota</taxon>
        <taxon>Bacilli</taxon>
        <taxon>Bacillales</taxon>
        <taxon>Bacillaceae</taxon>
        <taxon>Oikeobacillus</taxon>
    </lineage>
</organism>
<reference evidence="1" key="1">
    <citation type="submission" date="2023-07" db="EMBL/GenBank/DDBJ databases">
        <title>Genomic Encyclopedia of Type Strains, Phase IV (KMG-IV): sequencing the most valuable type-strain genomes for metagenomic binning, comparative biology and taxonomic classification.</title>
        <authorList>
            <person name="Goeker M."/>
        </authorList>
    </citation>
    <scope>NUCLEOTIDE SEQUENCE</scope>
    <source>
        <strain evidence="1">DSM 23947</strain>
    </source>
</reference>
<sequence>MATNRFHACATCVHFSAIKTANKMNYKCSRLGYETQPSYQFRCWEPKDHVKKLIQKEKKERGGK</sequence>
<gene>
    <name evidence="1" type="ORF">J2S13_000026</name>
</gene>
<accession>A0AAJ1WF80</accession>
<dbReference type="EMBL" id="JAUSUC010000001">
    <property type="protein sequence ID" value="MDQ0213632.1"/>
    <property type="molecule type" value="Genomic_DNA"/>
</dbReference>
<proteinExistence type="predicted"/>
<dbReference type="RefSeq" id="WP_307255620.1">
    <property type="nucleotide sequence ID" value="NZ_JAUSUC010000001.1"/>
</dbReference>